<evidence type="ECO:0000313" key="4">
    <source>
        <dbReference type="Proteomes" id="UP000184363"/>
    </source>
</evidence>
<keyword evidence="2" id="KW-0472">Membrane</keyword>
<dbReference type="EMBL" id="FRAP01000006">
    <property type="protein sequence ID" value="SHK42116.1"/>
    <property type="molecule type" value="Genomic_DNA"/>
</dbReference>
<evidence type="ECO:0000256" key="2">
    <source>
        <dbReference type="SAM" id="Phobius"/>
    </source>
</evidence>
<proteinExistence type="predicted"/>
<name>A0A1M6SBP2_PSETH</name>
<dbReference type="STRING" id="1848.SAMN05443637_10651"/>
<accession>A0A1M6SBP2</accession>
<dbReference type="AlphaFoldDB" id="A0A1M6SBP2"/>
<gene>
    <name evidence="3" type="ORF">SAMN05443637_10651</name>
</gene>
<feature type="transmembrane region" description="Helical" evidence="2">
    <location>
        <begin position="6"/>
        <end position="31"/>
    </location>
</feature>
<evidence type="ECO:0000256" key="1">
    <source>
        <dbReference type="SAM" id="MobiDB-lite"/>
    </source>
</evidence>
<feature type="compositionally biased region" description="Low complexity" evidence="1">
    <location>
        <begin position="41"/>
        <end position="53"/>
    </location>
</feature>
<feature type="region of interest" description="Disordered" evidence="1">
    <location>
        <begin position="41"/>
        <end position="62"/>
    </location>
</feature>
<reference evidence="3 4" key="1">
    <citation type="submission" date="2016-11" db="EMBL/GenBank/DDBJ databases">
        <authorList>
            <person name="Jaros S."/>
            <person name="Januszkiewicz K."/>
            <person name="Wedrychowicz H."/>
        </authorList>
    </citation>
    <scope>NUCLEOTIDE SEQUENCE [LARGE SCALE GENOMIC DNA]</scope>
    <source>
        <strain evidence="3 4">DSM 43832</strain>
    </source>
</reference>
<keyword evidence="2" id="KW-1133">Transmembrane helix</keyword>
<evidence type="ECO:0000313" key="3">
    <source>
        <dbReference type="EMBL" id="SHK42116.1"/>
    </source>
</evidence>
<sequence length="174" mass="17693">MSWLPSTGVLVALAVGAAVLLILAGVTVVVLRRRARRDAARPTAQAVAASAPATPEPVPEARAEPVPVAPDIAGSSAPLAAALSRALAKRPAPRGDARDRLLAVLLDDPVRTVGAAAALEASSAQLSRLSEALSHERSVVREHLAKLAAAGLEPDQLASLSGLPAAEVRALLSR</sequence>
<protein>
    <submittedName>
        <fullName evidence="3">Uncharacterized protein</fullName>
    </submittedName>
</protein>
<organism evidence="3 4">
    <name type="scientific">Pseudonocardia thermophila</name>
    <dbReference type="NCBI Taxonomy" id="1848"/>
    <lineage>
        <taxon>Bacteria</taxon>
        <taxon>Bacillati</taxon>
        <taxon>Actinomycetota</taxon>
        <taxon>Actinomycetes</taxon>
        <taxon>Pseudonocardiales</taxon>
        <taxon>Pseudonocardiaceae</taxon>
        <taxon>Pseudonocardia</taxon>
    </lineage>
</organism>
<dbReference type="Proteomes" id="UP000184363">
    <property type="component" value="Unassembled WGS sequence"/>
</dbReference>
<dbReference type="RefSeq" id="WP_143172065.1">
    <property type="nucleotide sequence ID" value="NZ_CALGVN010000039.1"/>
</dbReference>
<keyword evidence="2" id="KW-0812">Transmembrane</keyword>
<keyword evidence="4" id="KW-1185">Reference proteome</keyword>